<dbReference type="Proteomes" id="UP000241690">
    <property type="component" value="Unassembled WGS sequence"/>
</dbReference>
<evidence type="ECO:0000256" key="1">
    <source>
        <dbReference type="SAM" id="MobiDB-lite"/>
    </source>
</evidence>
<dbReference type="GeneID" id="36629975"/>
<feature type="non-terminal residue" evidence="2">
    <location>
        <position position="98"/>
    </location>
</feature>
<keyword evidence="3" id="KW-1185">Reference proteome</keyword>
<dbReference type="EMBL" id="KZ679680">
    <property type="protein sequence ID" value="PTB54967.1"/>
    <property type="molecule type" value="Genomic_DNA"/>
</dbReference>
<dbReference type="RefSeq" id="XP_024774644.1">
    <property type="nucleotide sequence ID" value="XM_024921394.1"/>
</dbReference>
<dbReference type="AlphaFoldDB" id="A0A2T4AD03"/>
<sequence length="98" mass="10453">ENIETEAQCIASVQQHSIQRTERSSASPTKHHRLTAARRQHTVRKRVCAAMTLASWHRLCHSRNGKGASCAACLVIAVLEGPGSGTCGLSSARPAVPP</sequence>
<feature type="non-terminal residue" evidence="2">
    <location>
        <position position="1"/>
    </location>
</feature>
<feature type="compositionally biased region" description="Polar residues" evidence="1">
    <location>
        <begin position="18"/>
        <end position="28"/>
    </location>
</feature>
<name>A0A2T4AD03_TRIHA</name>
<feature type="compositionally biased region" description="Basic residues" evidence="1">
    <location>
        <begin position="29"/>
        <end position="40"/>
    </location>
</feature>
<accession>A0A2T4AD03</accession>
<gene>
    <name evidence="2" type="ORF">M431DRAFT_554080</name>
</gene>
<reference evidence="2 3" key="1">
    <citation type="submission" date="2016-07" db="EMBL/GenBank/DDBJ databases">
        <title>Multiple horizontal gene transfer events from other fungi enriched the ability of initially mycotrophic Trichoderma (Ascomycota) to feed on dead plant biomass.</title>
        <authorList>
            <consortium name="DOE Joint Genome Institute"/>
            <person name="Aerts A."/>
            <person name="Atanasova L."/>
            <person name="Chenthamara K."/>
            <person name="Zhang J."/>
            <person name="Grujic M."/>
            <person name="Henrissat B."/>
            <person name="Kuo A."/>
            <person name="Salamov A."/>
            <person name="Lipzen A."/>
            <person name="Labutti K."/>
            <person name="Barry K."/>
            <person name="Miao Y."/>
            <person name="Rahimi M.J."/>
            <person name="Shen Q."/>
            <person name="Grigoriev I.V."/>
            <person name="Kubicek C.P."/>
            <person name="Druzhinina I.S."/>
        </authorList>
    </citation>
    <scope>NUCLEOTIDE SEQUENCE [LARGE SCALE GENOMIC DNA]</scope>
    <source>
        <strain evidence="2 3">CBS 226.95</strain>
    </source>
</reference>
<proteinExistence type="predicted"/>
<organism evidence="2 3">
    <name type="scientific">Trichoderma harzianum CBS 226.95</name>
    <dbReference type="NCBI Taxonomy" id="983964"/>
    <lineage>
        <taxon>Eukaryota</taxon>
        <taxon>Fungi</taxon>
        <taxon>Dikarya</taxon>
        <taxon>Ascomycota</taxon>
        <taxon>Pezizomycotina</taxon>
        <taxon>Sordariomycetes</taxon>
        <taxon>Hypocreomycetidae</taxon>
        <taxon>Hypocreales</taxon>
        <taxon>Hypocreaceae</taxon>
        <taxon>Trichoderma</taxon>
    </lineage>
</organism>
<feature type="region of interest" description="Disordered" evidence="1">
    <location>
        <begin position="18"/>
        <end position="40"/>
    </location>
</feature>
<protein>
    <submittedName>
        <fullName evidence="2">Uncharacterized protein</fullName>
    </submittedName>
</protein>
<evidence type="ECO:0000313" key="2">
    <source>
        <dbReference type="EMBL" id="PTB54967.1"/>
    </source>
</evidence>
<evidence type="ECO:0000313" key="3">
    <source>
        <dbReference type="Proteomes" id="UP000241690"/>
    </source>
</evidence>